<evidence type="ECO:0000313" key="2">
    <source>
        <dbReference type="EMBL" id="KAG5282544.1"/>
    </source>
</evidence>
<comment type="caution">
    <text evidence="2">The sequence shown here is derived from an EMBL/GenBank/DDBJ whole genome shotgun (WGS) entry which is preliminary data.</text>
</comment>
<keyword evidence="3" id="KW-1185">Reference proteome</keyword>
<organism evidence="2 3">
    <name type="scientific">Alosa alosa</name>
    <name type="common">allis shad</name>
    <dbReference type="NCBI Taxonomy" id="278164"/>
    <lineage>
        <taxon>Eukaryota</taxon>
        <taxon>Metazoa</taxon>
        <taxon>Chordata</taxon>
        <taxon>Craniata</taxon>
        <taxon>Vertebrata</taxon>
        <taxon>Euteleostomi</taxon>
        <taxon>Actinopterygii</taxon>
        <taxon>Neopterygii</taxon>
        <taxon>Teleostei</taxon>
        <taxon>Clupei</taxon>
        <taxon>Clupeiformes</taxon>
        <taxon>Clupeoidei</taxon>
        <taxon>Clupeidae</taxon>
        <taxon>Alosa</taxon>
    </lineage>
</organism>
<gene>
    <name evidence="2" type="ORF">AALO_G00057200</name>
</gene>
<accession>A0AAV6H5E2</accession>
<dbReference type="Proteomes" id="UP000823561">
    <property type="component" value="Chromosome 4"/>
</dbReference>
<feature type="compositionally biased region" description="Polar residues" evidence="1">
    <location>
        <begin position="439"/>
        <end position="459"/>
    </location>
</feature>
<evidence type="ECO:0000313" key="3">
    <source>
        <dbReference type="Proteomes" id="UP000823561"/>
    </source>
</evidence>
<dbReference type="AlphaFoldDB" id="A0AAV6H5E2"/>
<feature type="region of interest" description="Disordered" evidence="1">
    <location>
        <begin position="434"/>
        <end position="459"/>
    </location>
</feature>
<sequence>MDEQGLLHMKNQCYIGNSVPAESFLDQLSCMHRECIRNILQKKHLTMMELIQTCDRIRGWVLAATKEVILPAIDKYGAVVHFKENTTCPKVEDRFIGRLPSTLKMAQPQAAQECCLVEVIPTGTMDMELLQIAGEIVSSAVGGARSMMQEAASFRKPSPVQRVLRLEYEAAAAVQTRRGALRLESDMYGRSCSPLVDRSVLFASLDDEAAITADSIFTTVSMAPSYESHLENGEGSDLAHSVPLACFGKVFVAVQQGSHYTFPRALSCRVYQMLLDSHLGRISIIPCCRTKPILEKIATNPNLHKFFLSSVLSNFMERAVKSSLELFLGFPETPRRTGELHEVYGWIYGDGQMSSANSTVEDSSSWSVSSLQCRELEAPEAFQISGGGWTSFASSALENSSLWSVSSLQCNGPEALEALTALVVRQARDELKCRDSRQKGTASVSKRSNSEFNSVVNNPSEAGKVELTTVPQVSSHHADSGISSMCGYNLGSQDAVNDVRKKSSSIPVCPEEQKGIHVCDSCSNVGNMKEDEKTPSSPKVRRTKRFRLFSSKRHNEVTPSCLCNSLKTKSKTPSFFSRMSTALCKAFCFK</sequence>
<dbReference type="EMBL" id="JADWDJ010000004">
    <property type="protein sequence ID" value="KAG5282544.1"/>
    <property type="molecule type" value="Genomic_DNA"/>
</dbReference>
<name>A0AAV6H5E2_9TELE</name>
<proteinExistence type="predicted"/>
<reference evidence="2" key="1">
    <citation type="submission" date="2020-10" db="EMBL/GenBank/DDBJ databases">
        <title>Chromosome-scale genome assembly of the Allis shad, Alosa alosa.</title>
        <authorList>
            <person name="Margot Z."/>
            <person name="Christophe K."/>
            <person name="Cabau C."/>
            <person name="Louis A."/>
            <person name="Berthelot C."/>
            <person name="Parey E."/>
            <person name="Roest Crollius H."/>
            <person name="Montfort J."/>
            <person name="Robinson-Rechavi M."/>
            <person name="Bucao C."/>
            <person name="Bouchez O."/>
            <person name="Gislard M."/>
            <person name="Lluch J."/>
            <person name="Milhes M."/>
            <person name="Lampietro C."/>
            <person name="Lopez Roques C."/>
            <person name="Donnadieu C."/>
            <person name="Braasch I."/>
            <person name="Desvignes T."/>
            <person name="Postlethwait J."/>
            <person name="Bobe J."/>
            <person name="Guiguen Y."/>
        </authorList>
    </citation>
    <scope>NUCLEOTIDE SEQUENCE</scope>
    <source>
        <strain evidence="2">M-15738</strain>
        <tissue evidence="2">Blood</tissue>
    </source>
</reference>
<evidence type="ECO:0000256" key="1">
    <source>
        <dbReference type="SAM" id="MobiDB-lite"/>
    </source>
</evidence>
<protein>
    <submittedName>
        <fullName evidence="2">Uncharacterized protein</fullName>
    </submittedName>
</protein>